<dbReference type="EMBL" id="CAJNRG010004098">
    <property type="protein sequence ID" value="CAF2063241.1"/>
    <property type="molecule type" value="Genomic_DNA"/>
</dbReference>
<dbReference type="PROSITE" id="PS50404">
    <property type="entry name" value="GST_NTER"/>
    <property type="match status" value="1"/>
</dbReference>
<comment type="caution">
    <text evidence="4">The sequence shown here is derived from an EMBL/GenBank/DDBJ whole genome shotgun (WGS) entry which is preliminary data.</text>
</comment>
<dbReference type="SFLD" id="SFLDS00019">
    <property type="entry name" value="Glutathione_Transferase_(cytos"/>
    <property type="match status" value="1"/>
</dbReference>
<feature type="domain" description="GST C-terminal" evidence="3">
    <location>
        <begin position="83"/>
        <end position="216"/>
    </location>
</feature>
<dbReference type="InterPro" id="IPR040079">
    <property type="entry name" value="Glutathione_S-Trfase"/>
</dbReference>
<dbReference type="InterPro" id="IPR004046">
    <property type="entry name" value="GST_C"/>
</dbReference>
<comment type="subunit">
    <text evidence="1">Homodimer.</text>
</comment>
<dbReference type="PROSITE" id="PS50405">
    <property type="entry name" value="GST_CTER"/>
    <property type="match status" value="1"/>
</dbReference>
<dbReference type="SUPFAM" id="SSF52833">
    <property type="entry name" value="Thioredoxin-like"/>
    <property type="match status" value="1"/>
</dbReference>
<proteinExistence type="predicted"/>
<evidence type="ECO:0000313" key="5">
    <source>
        <dbReference type="EMBL" id="CAF3764412.1"/>
    </source>
</evidence>
<dbReference type="PANTHER" id="PTHR43969">
    <property type="entry name" value="GLUTATHIONE S TRANSFERASE D10, ISOFORM A-RELATED"/>
    <property type="match status" value="1"/>
</dbReference>
<protein>
    <recommendedName>
        <fullName evidence="7">Glutathione S-transferase</fullName>
    </recommendedName>
</protein>
<reference evidence="4" key="1">
    <citation type="submission" date="2021-02" db="EMBL/GenBank/DDBJ databases">
        <authorList>
            <person name="Nowell W R."/>
        </authorList>
    </citation>
    <scope>NUCLEOTIDE SEQUENCE</scope>
</reference>
<evidence type="ECO:0000259" key="3">
    <source>
        <dbReference type="PROSITE" id="PS50405"/>
    </source>
</evidence>
<dbReference type="PANTHER" id="PTHR43969:SF9">
    <property type="entry name" value="GLUTATHIONE S TRANSFERASE D10, ISOFORM A-RELATED"/>
    <property type="match status" value="1"/>
</dbReference>
<accession>A0A816QU45</accession>
<evidence type="ECO:0000259" key="2">
    <source>
        <dbReference type="PROSITE" id="PS50404"/>
    </source>
</evidence>
<dbReference type="Pfam" id="PF00043">
    <property type="entry name" value="GST_C"/>
    <property type="match status" value="1"/>
</dbReference>
<dbReference type="InterPro" id="IPR004045">
    <property type="entry name" value="Glutathione_S-Trfase_N"/>
</dbReference>
<organism evidence="4 6">
    <name type="scientific">Rotaria magnacalcarata</name>
    <dbReference type="NCBI Taxonomy" id="392030"/>
    <lineage>
        <taxon>Eukaryota</taxon>
        <taxon>Metazoa</taxon>
        <taxon>Spiralia</taxon>
        <taxon>Gnathifera</taxon>
        <taxon>Rotifera</taxon>
        <taxon>Eurotatoria</taxon>
        <taxon>Bdelloidea</taxon>
        <taxon>Philodinida</taxon>
        <taxon>Philodinidae</taxon>
        <taxon>Rotaria</taxon>
    </lineage>
</organism>
<dbReference type="Gene3D" id="1.20.1050.10">
    <property type="match status" value="1"/>
</dbReference>
<evidence type="ECO:0000256" key="1">
    <source>
        <dbReference type="ARBA" id="ARBA00011738"/>
    </source>
</evidence>
<dbReference type="InterPro" id="IPR036249">
    <property type="entry name" value="Thioredoxin-like_sf"/>
</dbReference>
<dbReference type="Pfam" id="PF13417">
    <property type="entry name" value="GST_N_3"/>
    <property type="match status" value="1"/>
</dbReference>
<gene>
    <name evidence="5" type="ORF">UXM345_LOCUS2755</name>
    <name evidence="4" type="ORF">XDN619_LOCUS10965</name>
</gene>
<dbReference type="SFLD" id="SFLDG00358">
    <property type="entry name" value="Main_(cytGST)"/>
    <property type="match status" value="1"/>
</dbReference>
<dbReference type="InterPro" id="IPR036282">
    <property type="entry name" value="Glutathione-S-Trfase_C_sf"/>
</dbReference>
<name>A0A816QU45_9BILA</name>
<dbReference type="Gene3D" id="3.40.30.10">
    <property type="entry name" value="Glutaredoxin"/>
    <property type="match status" value="1"/>
</dbReference>
<evidence type="ECO:0000313" key="4">
    <source>
        <dbReference type="EMBL" id="CAF2063241.1"/>
    </source>
</evidence>
<dbReference type="CDD" id="cd00299">
    <property type="entry name" value="GST_C_family"/>
    <property type="match status" value="1"/>
</dbReference>
<dbReference type="GO" id="GO:0006749">
    <property type="term" value="P:glutathione metabolic process"/>
    <property type="evidence" value="ECO:0007669"/>
    <property type="project" value="TreeGrafter"/>
</dbReference>
<dbReference type="PROSITE" id="PS51354">
    <property type="entry name" value="GLUTAREDOXIN_2"/>
    <property type="match status" value="1"/>
</dbReference>
<evidence type="ECO:0000313" key="6">
    <source>
        <dbReference type="Proteomes" id="UP000663887"/>
    </source>
</evidence>
<dbReference type="GO" id="GO:0004364">
    <property type="term" value="F:glutathione transferase activity"/>
    <property type="evidence" value="ECO:0007669"/>
    <property type="project" value="TreeGrafter"/>
</dbReference>
<dbReference type="InterPro" id="IPR010987">
    <property type="entry name" value="Glutathione-S-Trfase_C-like"/>
</dbReference>
<dbReference type="CDD" id="cd00570">
    <property type="entry name" value="GST_N_family"/>
    <property type="match status" value="1"/>
</dbReference>
<dbReference type="Proteomes" id="UP000663887">
    <property type="component" value="Unassembled WGS sequence"/>
</dbReference>
<evidence type="ECO:0008006" key="7">
    <source>
        <dbReference type="Google" id="ProtNLM"/>
    </source>
</evidence>
<dbReference type="AlphaFoldDB" id="A0A816QU45"/>
<sequence>MINFFHYPICPISRQIRVYLKELNLEVDIIKESYWERREEFVKINPASTVPVIIFDKESIIGYYAITEFLRETFDSFYLMPQTLPEKNLVRQEIYWFNEKFYREVSKIILEEKMIRLLRRVGSPRSEYIRAAKTNLLHHLRYITSRLEVYSYIASENITCADIVVASHISTIDYFGEINWNSFPLIKQWYSIIKSRPSFNTILQDNIAGFSPQKDYANLDF</sequence>
<dbReference type="EMBL" id="CAJOBF010000171">
    <property type="protein sequence ID" value="CAF3764412.1"/>
    <property type="molecule type" value="Genomic_DNA"/>
</dbReference>
<dbReference type="Proteomes" id="UP000663842">
    <property type="component" value="Unassembled WGS sequence"/>
</dbReference>
<dbReference type="SUPFAM" id="SSF47616">
    <property type="entry name" value="GST C-terminal domain-like"/>
    <property type="match status" value="1"/>
</dbReference>
<feature type="domain" description="GST N-terminal" evidence="2">
    <location>
        <begin position="1"/>
        <end position="78"/>
    </location>
</feature>